<dbReference type="InterPro" id="IPR056884">
    <property type="entry name" value="NPHP3-like_N"/>
</dbReference>
<evidence type="ECO:0000259" key="7">
    <source>
        <dbReference type="PROSITE" id="PS50135"/>
    </source>
</evidence>
<dbReference type="InterPro" id="IPR002110">
    <property type="entry name" value="Ankyrin_rpt"/>
</dbReference>
<sequence>MEALGLSSGAAGLVSLGISVCRGLLDYYQSWKDAEEQVAHMYSSIEALTETFRLLESAIENKEFSRDGVQRVEESICSAESGLQSLRKKLDKIRLVPSQPGWKAKGMAQFRKTLFPFKESTLAKLKELGIELRQNLTLALEVLQIECSAASLQKLNLLVHGLTNVSFDVAILQQQSAFISGSVQSIEASTRKTSNSVNHLVSTQSHEHRRQIYDWLSPLTVEFQKKHLDTFNTQGRQDAAAQSLLETPEFRHWLNRSGGTLWCPGIQGTGKTVFASYVINYLQGIVDQVDTRLTYIYLTYKDSEKHKIQNLLTSLICQLAFSESPLSADLAASYEAHGFGATRPSHAECTQLLRSFVSRCTKIFLVIDAFDEYPEEFRGQLVTELQQLQPDVNMMITSRDLPTIQSQLPNAMRLDIQARSDDILQYLRGRIVTSELLKSHASKDPNLGTLISKTIAARAEGMFLQARLHLDFLTTKTTLRKLKNALTALPEGLNKTYDDSIERINSQHPDQATLARKVLCWVFHAFRPLTMSEIQHALAVEGGDSTLDEDNIPEEGLLLSVCNGLVTYEKEGGFLALVHYTFQQYLEQKAESFFPEAQVEIVRTCLTYLSFDDFAQGPCDDDQDLMVRLKRFPLLSYAVPKWGRHARQGAEAACRELIISFLAHSAKRSASVQVLWVEKSMNSNFFTRRFPSRISSLWLASHYGLEYTMSHLLASQRQSVNMRTSWGDTALHRAAGCGNVGILELLLCNGADVTAKDRYGNTPLHLTTFFWCEYDMVPAKGLETWDWKEQKARRSEIALKVTQSLLNYGADVNATTLRGETALHISIMKGQKTLTQLLLARGADVMLKNGFGNAPLTLASAAGEKEIVAILLEHDLQRQVQCGFLNDALRAAASSDHVSLLEILLAKSSQQILPDPEGRNLLHISANRGSLKCFQYLENRGFDLKALDKQKRTCLHSAAAGRRTGSLGVLEHLLEQGLDPNQSDVDGWTPLLWAAKAGHATKIQKILDAGIDSFYQDDRAWIPFAIATYHHNTLAAAILRPSTRPILETLQTQQSGLSLRHPGVTCDGCELPIIGSRYKCSDCPDFDYCFKCISSAETTHPYHHFDFRYWDDQNKEVQGMEPEEVMKEVVARETFMTSWRA</sequence>
<reference evidence="8" key="1">
    <citation type="submission" date="2021-03" db="EMBL/GenBank/DDBJ databases">
        <authorList>
            <person name="Tagirdzhanova G."/>
        </authorList>
    </citation>
    <scope>NUCLEOTIDE SEQUENCE</scope>
</reference>
<dbReference type="InterPro" id="IPR000433">
    <property type="entry name" value="Znf_ZZ"/>
</dbReference>
<keyword evidence="4" id="KW-0862">Zinc</keyword>
<name>A0A8H3PI91_9LECA</name>
<dbReference type="Pfam" id="PF12796">
    <property type="entry name" value="Ank_2"/>
    <property type="match status" value="2"/>
</dbReference>
<dbReference type="PRINTS" id="PR01415">
    <property type="entry name" value="ANKYRIN"/>
</dbReference>
<dbReference type="Pfam" id="PF00569">
    <property type="entry name" value="ZZ"/>
    <property type="match status" value="1"/>
</dbReference>
<feature type="repeat" description="ANK" evidence="5">
    <location>
        <begin position="986"/>
        <end position="1018"/>
    </location>
</feature>
<evidence type="ECO:0000256" key="4">
    <source>
        <dbReference type="ARBA" id="ARBA00022833"/>
    </source>
</evidence>
<dbReference type="InterPro" id="IPR054471">
    <property type="entry name" value="GPIID_WHD"/>
</dbReference>
<dbReference type="SMART" id="SM00291">
    <property type="entry name" value="ZnF_ZZ"/>
    <property type="match status" value="1"/>
</dbReference>
<keyword evidence="3 6" id="KW-0863">Zinc-finger</keyword>
<dbReference type="PANTHER" id="PTHR10039:SF15">
    <property type="entry name" value="NACHT DOMAIN-CONTAINING PROTEIN"/>
    <property type="match status" value="1"/>
</dbReference>
<proteinExistence type="predicted"/>
<organism evidence="8 9">
    <name type="scientific">Imshaugia aleurites</name>
    <dbReference type="NCBI Taxonomy" id="172621"/>
    <lineage>
        <taxon>Eukaryota</taxon>
        <taxon>Fungi</taxon>
        <taxon>Dikarya</taxon>
        <taxon>Ascomycota</taxon>
        <taxon>Pezizomycotina</taxon>
        <taxon>Lecanoromycetes</taxon>
        <taxon>OSLEUM clade</taxon>
        <taxon>Lecanoromycetidae</taxon>
        <taxon>Lecanorales</taxon>
        <taxon>Lecanorineae</taxon>
        <taxon>Parmeliaceae</taxon>
        <taxon>Imshaugia</taxon>
    </lineage>
</organism>
<dbReference type="Gene3D" id="3.40.50.300">
    <property type="entry name" value="P-loop containing nucleotide triphosphate hydrolases"/>
    <property type="match status" value="1"/>
</dbReference>
<keyword evidence="5" id="KW-0040">ANK repeat</keyword>
<evidence type="ECO:0000313" key="8">
    <source>
        <dbReference type="EMBL" id="CAF9941956.1"/>
    </source>
</evidence>
<dbReference type="CDD" id="cd02340">
    <property type="entry name" value="ZZ_NBR1_like"/>
    <property type="match status" value="1"/>
</dbReference>
<dbReference type="PROSITE" id="PS50297">
    <property type="entry name" value="ANK_REP_REGION"/>
    <property type="match status" value="3"/>
</dbReference>
<evidence type="ECO:0000256" key="2">
    <source>
        <dbReference type="ARBA" id="ARBA00022737"/>
    </source>
</evidence>
<dbReference type="SUPFAM" id="SSF48403">
    <property type="entry name" value="Ankyrin repeat"/>
    <property type="match status" value="2"/>
</dbReference>
<comment type="caution">
    <text evidence="8">The sequence shown here is derived from an EMBL/GenBank/DDBJ whole genome shotgun (WGS) entry which is preliminary data.</text>
</comment>
<feature type="repeat" description="ANK" evidence="5">
    <location>
        <begin position="818"/>
        <end position="850"/>
    </location>
</feature>
<feature type="repeat" description="ANK" evidence="5">
    <location>
        <begin position="726"/>
        <end position="758"/>
    </location>
</feature>
<dbReference type="OrthoDB" id="448455at2759"/>
<dbReference type="Proteomes" id="UP000664534">
    <property type="component" value="Unassembled WGS sequence"/>
</dbReference>
<evidence type="ECO:0000256" key="6">
    <source>
        <dbReference type="PROSITE-ProRule" id="PRU00228"/>
    </source>
</evidence>
<dbReference type="InterPro" id="IPR043145">
    <property type="entry name" value="Znf_ZZ_sf"/>
</dbReference>
<dbReference type="Pfam" id="PF24883">
    <property type="entry name" value="NPHP3_N"/>
    <property type="match status" value="1"/>
</dbReference>
<keyword evidence="2" id="KW-0677">Repeat</keyword>
<dbReference type="InterPro" id="IPR027417">
    <property type="entry name" value="P-loop_NTPase"/>
</dbReference>
<feature type="domain" description="ZZ-type" evidence="7">
    <location>
        <begin position="1061"/>
        <end position="1115"/>
    </location>
</feature>
<evidence type="ECO:0000313" key="9">
    <source>
        <dbReference type="Proteomes" id="UP000664534"/>
    </source>
</evidence>
<evidence type="ECO:0000256" key="5">
    <source>
        <dbReference type="PROSITE-ProRule" id="PRU00023"/>
    </source>
</evidence>
<gene>
    <name evidence="8" type="ORF">IMSHALPRED_003116</name>
</gene>
<dbReference type="PANTHER" id="PTHR10039">
    <property type="entry name" value="AMELOGENIN"/>
    <property type="match status" value="1"/>
</dbReference>
<keyword evidence="9" id="KW-1185">Reference proteome</keyword>
<dbReference type="GO" id="GO:0008270">
    <property type="term" value="F:zinc ion binding"/>
    <property type="evidence" value="ECO:0007669"/>
    <property type="project" value="UniProtKB-KW"/>
</dbReference>
<dbReference type="EMBL" id="CAJPDT010000162">
    <property type="protein sequence ID" value="CAF9941956.1"/>
    <property type="molecule type" value="Genomic_DNA"/>
</dbReference>
<dbReference type="Pfam" id="PF22939">
    <property type="entry name" value="WHD_GPIID"/>
    <property type="match status" value="1"/>
</dbReference>
<feature type="repeat" description="ANK" evidence="5">
    <location>
        <begin position="917"/>
        <end position="949"/>
    </location>
</feature>
<dbReference type="SUPFAM" id="SSF57850">
    <property type="entry name" value="RING/U-box"/>
    <property type="match status" value="1"/>
</dbReference>
<dbReference type="SUPFAM" id="SSF52540">
    <property type="entry name" value="P-loop containing nucleoside triphosphate hydrolases"/>
    <property type="match status" value="1"/>
</dbReference>
<evidence type="ECO:0000256" key="3">
    <source>
        <dbReference type="ARBA" id="ARBA00022771"/>
    </source>
</evidence>
<dbReference type="Gene3D" id="3.30.60.90">
    <property type="match status" value="1"/>
</dbReference>
<dbReference type="SMART" id="SM00248">
    <property type="entry name" value="ANK"/>
    <property type="match status" value="9"/>
</dbReference>
<dbReference type="PROSITE" id="PS50088">
    <property type="entry name" value="ANK_REPEAT"/>
    <property type="match status" value="5"/>
</dbReference>
<feature type="repeat" description="ANK" evidence="5">
    <location>
        <begin position="950"/>
        <end position="985"/>
    </location>
</feature>
<dbReference type="InterPro" id="IPR036770">
    <property type="entry name" value="Ankyrin_rpt-contain_sf"/>
</dbReference>
<dbReference type="Pfam" id="PF13857">
    <property type="entry name" value="Ank_5"/>
    <property type="match status" value="1"/>
</dbReference>
<accession>A0A8H3PI91</accession>
<keyword evidence="1" id="KW-0479">Metal-binding</keyword>
<dbReference type="AlphaFoldDB" id="A0A8H3PI91"/>
<dbReference type="Gene3D" id="1.25.40.20">
    <property type="entry name" value="Ankyrin repeat-containing domain"/>
    <property type="match status" value="3"/>
</dbReference>
<dbReference type="PROSITE" id="PS50135">
    <property type="entry name" value="ZF_ZZ_2"/>
    <property type="match status" value="1"/>
</dbReference>
<evidence type="ECO:0000256" key="1">
    <source>
        <dbReference type="ARBA" id="ARBA00022723"/>
    </source>
</evidence>
<protein>
    <recommendedName>
        <fullName evidence="7">ZZ-type domain-containing protein</fullName>
    </recommendedName>
</protein>